<dbReference type="Pfam" id="PF00293">
    <property type="entry name" value="NUDIX"/>
    <property type="match status" value="1"/>
</dbReference>
<evidence type="ECO:0000259" key="4">
    <source>
        <dbReference type="PROSITE" id="PS51462"/>
    </source>
</evidence>
<evidence type="ECO:0000256" key="3">
    <source>
        <dbReference type="RuleBase" id="RU003476"/>
    </source>
</evidence>
<dbReference type="InterPro" id="IPR000086">
    <property type="entry name" value="NUDIX_hydrolase_dom"/>
</dbReference>
<keyword evidence="2 3" id="KW-0378">Hydrolase</keyword>
<evidence type="ECO:0000313" key="6">
    <source>
        <dbReference type="Proteomes" id="UP001168694"/>
    </source>
</evidence>
<dbReference type="EC" id="3.6.-.-" evidence="5"/>
<organism evidence="5 6">
    <name type="scientific">Fictibacillus terranigra</name>
    <dbReference type="NCBI Taxonomy" id="3058424"/>
    <lineage>
        <taxon>Bacteria</taxon>
        <taxon>Bacillati</taxon>
        <taxon>Bacillota</taxon>
        <taxon>Bacilli</taxon>
        <taxon>Bacillales</taxon>
        <taxon>Fictibacillaceae</taxon>
        <taxon>Fictibacillus</taxon>
    </lineage>
</organism>
<evidence type="ECO:0000313" key="5">
    <source>
        <dbReference type="EMBL" id="MDN4074070.1"/>
    </source>
</evidence>
<proteinExistence type="inferred from homology"/>
<reference evidence="5" key="1">
    <citation type="submission" date="2023-06" db="EMBL/GenBank/DDBJ databases">
        <title>Draft Genome Sequences of Representative Paenibacillus Polymyxa, Bacillus cereus, Fictibacillus sp., and Brevibacillus agri Strains Isolated from Amazonian Dark Earth.</title>
        <authorList>
            <person name="Pellegrinetti T.A."/>
            <person name="Cunha I.C.M."/>
            <person name="Chaves M.G."/>
            <person name="Freitas A.S."/>
            <person name="Silva A.V.R."/>
            <person name="Tsai S.M."/>
            <person name="Mendes L.W."/>
        </authorList>
    </citation>
    <scope>NUCLEOTIDE SEQUENCE</scope>
    <source>
        <strain evidence="5">CENA-BCM004</strain>
    </source>
</reference>
<dbReference type="CDD" id="cd02883">
    <property type="entry name" value="NUDIX_Hydrolase"/>
    <property type="match status" value="1"/>
</dbReference>
<gene>
    <name evidence="5" type="ORF">QYF49_13770</name>
</gene>
<evidence type="ECO:0000256" key="1">
    <source>
        <dbReference type="ARBA" id="ARBA00005582"/>
    </source>
</evidence>
<accession>A0ABT8E846</accession>
<dbReference type="PANTHER" id="PTHR43736">
    <property type="entry name" value="ADP-RIBOSE PYROPHOSPHATASE"/>
    <property type="match status" value="1"/>
</dbReference>
<dbReference type="SUPFAM" id="SSF55811">
    <property type="entry name" value="Nudix"/>
    <property type="match status" value="1"/>
</dbReference>
<evidence type="ECO:0000256" key="2">
    <source>
        <dbReference type="ARBA" id="ARBA00022801"/>
    </source>
</evidence>
<dbReference type="EMBL" id="JAUHLN010000002">
    <property type="protein sequence ID" value="MDN4074070.1"/>
    <property type="molecule type" value="Genomic_DNA"/>
</dbReference>
<dbReference type="PROSITE" id="PS00893">
    <property type="entry name" value="NUDIX_BOX"/>
    <property type="match status" value="1"/>
</dbReference>
<name>A0ABT8E846_9BACL</name>
<dbReference type="Proteomes" id="UP001168694">
    <property type="component" value="Unassembled WGS sequence"/>
</dbReference>
<dbReference type="GO" id="GO:0016787">
    <property type="term" value="F:hydrolase activity"/>
    <property type="evidence" value="ECO:0007669"/>
    <property type="project" value="UniProtKB-KW"/>
</dbReference>
<feature type="domain" description="Nudix hydrolase" evidence="4">
    <location>
        <begin position="2"/>
        <end position="133"/>
    </location>
</feature>
<dbReference type="InterPro" id="IPR020476">
    <property type="entry name" value="Nudix_hydrolase"/>
</dbReference>
<sequence>MKRVDVVYVLLWDEESENILMVKNYGEKESYYTLPGGAVEEGETLEQGAIREVREETGLEVELQHLFGVSEAFFEERGHHVIFFTFLGKIIGGEMGILSPDEIEEVAWMNHEAAEPYLYLPDGVKERIKANVSIAYDHRGTVSG</sequence>
<dbReference type="InterPro" id="IPR015797">
    <property type="entry name" value="NUDIX_hydrolase-like_dom_sf"/>
</dbReference>
<keyword evidence="6" id="KW-1185">Reference proteome</keyword>
<comment type="similarity">
    <text evidence="1 3">Belongs to the Nudix hydrolase family.</text>
</comment>
<dbReference type="PRINTS" id="PR00502">
    <property type="entry name" value="NUDIXFAMILY"/>
</dbReference>
<comment type="caution">
    <text evidence="5">The sequence shown here is derived from an EMBL/GenBank/DDBJ whole genome shotgun (WGS) entry which is preliminary data.</text>
</comment>
<dbReference type="PANTHER" id="PTHR43736:SF1">
    <property type="entry name" value="DIHYDRONEOPTERIN TRIPHOSPHATE DIPHOSPHATASE"/>
    <property type="match status" value="1"/>
</dbReference>
<protein>
    <submittedName>
        <fullName evidence="5">NUDIX hydrolase</fullName>
        <ecNumber evidence="5">3.6.-.-</ecNumber>
    </submittedName>
</protein>
<dbReference type="Gene3D" id="3.90.79.10">
    <property type="entry name" value="Nucleoside Triphosphate Pyrophosphohydrolase"/>
    <property type="match status" value="1"/>
</dbReference>
<dbReference type="InterPro" id="IPR020084">
    <property type="entry name" value="NUDIX_hydrolase_CS"/>
</dbReference>
<dbReference type="PROSITE" id="PS51462">
    <property type="entry name" value="NUDIX"/>
    <property type="match status" value="1"/>
</dbReference>
<dbReference type="RefSeq" id="WP_290400145.1">
    <property type="nucleotide sequence ID" value="NZ_JAUHLN010000002.1"/>
</dbReference>